<feature type="compositionally biased region" description="Polar residues" evidence="1">
    <location>
        <begin position="149"/>
        <end position="167"/>
    </location>
</feature>
<feature type="region of interest" description="Disordered" evidence="1">
    <location>
        <begin position="148"/>
        <end position="167"/>
    </location>
</feature>
<keyword evidence="3" id="KW-1185">Reference proteome</keyword>
<evidence type="ECO:0000256" key="1">
    <source>
        <dbReference type="SAM" id="MobiDB-lite"/>
    </source>
</evidence>
<evidence type="ECO:0000313" key="2">
    <source>
        <dbReference type="EMBL" id="KAF6231587.1"/>
    </source>
</evidence>
<gene>
    <name evidence="2" type="ORF">HO173_010119</name>
</gene>
<dbReference type="GeneID" id="59291766"/>
<feature type="compositionally biased region" description="Basic and acidic residues" evidence="1">
    <location>
        <begin position="63"/>
        <end position="74"/>
    </location>
</feature>
<name>A0A8H6L137_9LECA</name>
<dbReference type="AlphaFoldDB" id="A0A8H6L137"/>
<proteinExistence type="predicted"/>
<organism evidence="2 3">
    <name type="scientific">Letharia columbiana</name>
    <dbReference type="NCBI Taxonomy" id="112416"/>
    <lineage>
        <taxon>Eukaryota</taxon>
        <taxon>Fungi</taxon>
        <taxon>Dikarya</taxon>
        <taxon>Ascomycota</taxon>
        <taxon>Pezizomycotina</taxon>
        <taxon>Lecanoromycetes</taxon>
        <taxon>OSLEUM clade</taxon>
        <taxon>Lecanoromycetidae</taxon>
        <taxon>Lecanorales</taxon>
        <taxon>Lecanorineae</taxon>
        <taxon>Parmeliaceae</taxon>
        <taxon>Letharia</taxon>
    </lineage>
</organism>
<accession>A0A8H6L137</accession>
<protein>
    <submittedName>
        <fullName evidence="2">Uncharacterized protein</fullName>
    </submittedName>
</protein>
<evidence type="ECO:0000313" key="3">
    <source>
        <dbReference type="Proteomes" id="UP000578531"/>
    </source>
</evidence>
<dbReference type="EMBL" id="JACCJC010000055">
    <property type="protein sequence ID" value="KAF6231587.1"/>
    <property type="molecule type" value="Genomic_DNA"/>
</dbReference>
<feature type="region of interest" description="Disordered" evidence="1">
    <location>
        <begin position="54"/>
        <end position="126"/>
    </location>
</feature>
<sequence length="167" mass="17968">MIPGTHIAAEEHNKIVRHIVASTNEAAELTRRELCSYGTIGVHVLELLEPATAKQASTTPGKQKQEAAAHDKQQGIKQEPGEEDFFGENNGGGDLLSDGVGKQEQQHDGDEKEQSSGGNHGTGRLKMVAGYEGRVVAGIKQKDGAFFTPVQQASSSPTTNYQQFRQL</sequence>
<dbReference type="RefSeq" id="XP_037161019.1">
    <property type="nucleotide sequence ID" value="XM_037312005.1"/>
</dbReference>
<reference evidence="2 3" key="1">
    <citation type="journal article" date="2020" name="Genomics">
        <title>Complete, high-quality genomes from long-read metagenomic sequencing of two wolf lichen thalli reveals enigmatic genome architecture.</title>
        <authorList>
            <person name="McKenzie S.K."/>
            <person name="Walston R.F."/>
            <person name="Allen J.L."/>
        </authorList>
    </citation>
    <scope>NUCLEOTIDE SEQUENCE [LARGE SCALE GENOMIC DNA]</scope>
    <source>
        <strain evidence="2">WasteWater2</strain>
    </source>
</reference>
<comment type="caution">
    <text evidence="2">The sequence shown here is derived from an EMBL/GenBank/DDBJ whole genome shotgun (WGS) entry which is preliminary data.</text>
</comment>
<feature type="compositionally biased region" description="Basic and acidic residues" evidence="1">
    <location>
        <begin position="104"/>
        <end position="114"/>
    </location>
</feature>
<dbReference type="Proteomes" id="UP000578531">
    <property type="component" value="Unassembled WGS sequence"/>
</dbReference>